<name>A0A1P8K023_9BURK</name>
<protein>
    <submittedName>
        <fullName evidence="7">Lipid A biosynthesis acyltransferase</fullName>
    </submittedName>
</protein>
<evidence type="ECO:0000313" key="7">
    <source>
        <dbReference type="EMBL" id="APW39347.1"/>
    </source>
</evidence>
<keyword evidence="8" id="KW-1185">Reference proteome</keyword>
<evidence type="ECO:0000313" key="8">
    <source>
        <dbReference type="Proteomes" id="UP000186609"/>
    </source>
</evidence>
<proteinExistence type="predicted"/>
<dbReference type="Proteomes" id="UP000186609">
    <property type="component" value="Chromosome"/>
</dbReference>
<dbReference type="AlphaFoldDB" id="A0A1P8K023"/>
<dbReference type="PANTHER" id="PTHR30606">
    <property type="entry name" value="LIPID A BIOSYNTHESIS LAUROYL ACYLTRANSFERASE"/>
    <property type="match status" value="1"/>
</dbReference>
<evidence type="ECO:0000256" key="5">
    <source>
        <dbReference type="ARBA" id="ARBA00023136"/>
    </source>
</evidence>
<dbReference type="KEGG" id="rhy:RD110_20760"/>
<evidence type="ECO:0000256" key="6">
    <source>
        <dbReference type="ARBA" id="ARBA00023315"/>
    </source>
</evidence>
<dbReference type="GO" id="GO:0005886">
    <property type="term" value="C:plasma membrane"/>
    <property type="evidence" value="ECO:0007669"/>
    <property type="project" value="UniProtKB-SubCell"/>
</dbReference>
<gene>
    <name evidence="7" type="ORF">RD110_20760</name>
</gene>
<evidence type="ECO:0000256" key="2">
    <source>
        <dbReference type="ARBA" id="ARBA00022475"/>
    </source>
</evidence>
<keyword evidence="6 7" id="KW-0012">Acyltransferase</keyword>
<dbReference type="OrthoDB" id="8524027at2"/>
<dbReference type="CDD" id="cd07984">
    <property type="entry name" value="LPLAT_LABLAT-like"/>
    <property type="match status" value="1"/>
</dbReference>
<dbReference type="EMBL" id="CP019236">
    <property type="protein sequence ID" value="APW39347.1"/>
    <property type="molecule type" value="Genomic_DNA"/>
</dbReference>
<dbReference type="STRING" id="1842727.RD110_20760"/>
<accession>A0A1P8K023</accession>
<reference evidence="7 8" key="1">
    <citation type="submission" date="2017-01" db="EMBL/GenBank/DDBJ databases">
        <authorList>
            <person name="Mah S.A."/>
            <person name="Swanson W.J."/>
            <person name="Moy G.W."/>
            <person name="Vacquier V.D."/>
        </authorList>
    </citation>
    <scope>NUCLEOTIDE SEQUENCE [LARGE SCALE GENOMIC DNA]</scope>
    <source>
        <strain evidence="7 8">DCY110</strain>
    </source>
</reference>
<dbReference type="PROSITE" id="PS51257">
    <property type="entry name" value="PROKAR_LIPOPROTEIN"/>
    <property type="match status" value="1"/>
</dbReference>
<keyword evidence="3" id="KW-0997">Cell inner membrane</keyword>
<dbReference type="PANTHER" id="PTHR30606:SF10">
    <property type="entry name" value="PHOSPHATIDYLINOSITOL MANNOSIDE ACYLTRANSFERASE"/>
    <property type="match status" value="1"/>
</dbReference>
<dbReference type="GO" id="GO:0016746">
    <property type="term" value="F:acyltransferase activity"/>
    <property type="evidence" value="ECO:0007669"/>
    <property type="project" value="UniProtKB-KW"/>
</dbReference>
<dbReference type="NCBIfam" id="NF006487">
    <property type="entry name" value="PRK08905.1"/>
    <property type="match status" value="1"/>
</dbReference>
<evidence type="ECO:0000256" key="4">
    <source>
        <dbReference type="ARBA" id="ARBA00022679"/>
    </source>
</evidence>
<sequence length="291" mass="31775">MTFLFRLAARLPLPVLHAVGAWLGWVVYACSPTYRRRFQDNIRQAGVSPQQARRAIAEAGKLATELPWLWLRPPAEKLPLITWQGAELLEQALARGKGVIFMTPHVGSFEAVPLAFAARFSPKYGAMPILYRPSKFKWLDDFLRAARSAPGMEPAPTTTAGVRLILKALKQGRVTGMLPDQVPGDGLGVWAPFFGRPAYTMTLALRLARQTGAPMLTALCDRLPGGAGYVIHVAPLSLPLDQGDEAAATALNAALEKVILQRPGMYLWSYNRYKRPRAQPSAETPSAAPPA</sequence>
<keyword evidence="4 7" id="KW-0808">Transferase</keyword>
<keyword evidence="5" id="KW-0472">Membrane</keyword>
<dbReference type="RefSeq" id="WP_076201658.1">
    <property type="nucleotide sequence ID" value="NZ_CP019236.1"/>
</dbReference>
<evidence type="ECO:0000256" key="3">
    <source>
        <dbReference type="ARBA" id="ARBA00022519"/>
    </source>
</evidence>
<dbReference type="InterPro" id="IPR004960">
    <property type="entry name" value="LipA_acyltrans"/>
</dbReference>
<organism evidence="7 8">
    <name type="scientific">Rhodoferax koreensis</name>
    <dbReference type="NCBI Taxonomy" id="1842727"/>
    <lineage>
        <taxon>Bacteria</taxon>
        <taxon>Pseudomonadati</taxon>
        <taxon>Pseudomonadota</taxon>
        <taxon>Betaproteobacteria</taxon>
        <taxon>Burkholderiales</taxon>
        <taxon>Comamonadaceae</taxon>
        <taxon>Rhodoferax</taxon>
    </lineage>
</organism>
<comment type="subcellular location">
    <subcellularLocation>
        <location evidence="1">Cell inner membrane</location>
    </subcellularLocation>
</comment>
<evidence type="ECO:0000256" key="1">
    <source>
        <dbReference type="ARBA" id="ARBA00004533"/>
    </source>
</evidence>
<dbReference type="Pfam" id="PF03279">
    <property type="entry name" value="Lip_A_acyltrans"/>
    <property type="match status" value="1"/>
</dbReference>
<keyword evidence="2" id="KW-1003">Cell membrane</keyword>
<dbReference type="PIRSF" id="PIRSF026649">
    <property type="entry name" value="MsbB"/>
    <property type="match status" value="1"/>
</dbReference>
<dbReference type="GO" id="GO:0009247">
    <property type="term" value="P:glycolipid biosynthetic process"/>
    <property type="evidence" value="ECO:0007669"/>
    <property type="project" value="UniProtKB-ARBA"/>
</dbReference>